<organism evidence="1 2">
    <name type="scientific">Mucuna pruriens</name>
    <name type="common">Velvet bean</name>
    <name type="synonym">Dolichos pruriens</name>
    <dbReference type="NCBI Taxonomy" id="157652"/>
    <lineage>
        <taxon>Eukaryota</taxon>
        <taxon>Viridiplantae</taxon>
        <taxon>Streptophyta</taxon>
        <taxon>Embryophyta</taxon>
        <taxon>Tracheophyta</taxon>
        <taxon>Spermatophyta</taxon>
        <taxon>Magnoliopsida</taxon>
        <taxon>eudicotyledons</taxon>
        <taxon>Gunneridae</taxon>
        <taxon>Pentapetalae</taxon>
        <taxon>rosids</taxon>
        <taxon>fabids</taxon>
        <taxon>Fabales</taxon>
        <taxon>Fabaceae</taxon>
        <taxon>Papilionoideae</taxon>
        <taxon>50 kb inversion clade</taxon>
        <taxon>NPAAA clade</taxon>
        <taxon>indigoferoid/millettioid clade</taxon>
        <taxon>Phaseoleae</taxon>
        <taxon>Mucuna</taxon>
    </lineage>
</organism>
<comment type="caution">
    <text evidence="1">The sequence shown here is derived from an EMBL/GenBank/DDBJ whole genome shotgun (WGS) entry which is preliminary data.</text>
</comment>
<dbReference type="EMBL" id="QJKJ01008029">
    <property type="protein sequence ID" value="RDX81040.1"/>
    <property type="molecule type" value="Genomic_DNA"/>
</dbReference>
<evidence type="ECO:0000313" key="1">
    <source>
        <dbReference type="EMBL" id="RDX81040.1"/>
    </source>
</evidence>
<proteinExistence type="predicted"/>
<gene>
    <name evidence="1" type="ORF">CR513_38335</name>
</gene>
<name>A0A371FS89_MUCPR</name>
<keyword evidence="2" id="KW-1185">Reference proteome</keyword>
<dbReference type="AlphaFoldDB" id="A0A371FS89"/>
<reference evidence="1" key="1">
    <citation type="submission" date="2018-05" db="EMBL/GenBank/DDBJ databases">
        <title>Draft genome of Mucuna pruriens seed.</title>
        <authorList>
            <person name="Nnadi N.E."/>
            <person name="Vos R."/>
            <person name="Hasami M.H."/>
            <person name="Devisetty U.K."/>
            <person name="Aguiy J.C."/>
        </authorList>
    </citation>
    <scope>NUCLEOTIDE SEQUENCE [LARGE SCALE GENOMIC DNA]</scope>
    <source>
        <strain evidence="1">JCA_2017</strain>
    </source>
</reference>
<sequence>MNIRVLQISRVRALLVRQIEVKYQRRQEFQQFATKEGTYANDSSFASINDNVVYYEIVGGKNEKGNIYGLGKLTNKFIYSAHILTNLIEILMIQQIKKMRKTIHKLNNELILKSLIINLTPPNNNDDHDGNAYDDYLQDCY</sequence>
<accession>A0A371FS89</accession>
<feature type="non-terminal residue" evidence="1">
    <location>
        <position position="1"/>
    </location>
</feature>
<dbReference type="OrthoDB" id="1429956at2759"/>
<dbReference type="Proteomes" id="UP000257109">
    <property type="component" value="Unassembled WGS sequence"/>
</dbReference>
<evidence type="ECO:0000313" key="2">
    <source>
        <dbReference type="Proteomes" id="UP000257109"/>
    </source>
</evidence>
<protein>
    <submittedName>
        <fullName evidence="1">Uncharacterized protein</fullName>
    </submittedName>
</protein>